<dbReference type="GO" id="GO:0140662">
    <property type="term" value="F:ATP-dependent protein folding chaperone"/>
    <property type="evidence" value="ECO:0007669"/>
    <property type="project" value="InterPro"/>
</dbReference>
<dbReference type="PROSITE" id="PS01036">
    <property type="entry name" value="HSP70_3"/>
    <property type="match status" value="1"/>
</dbReference>
<dbReference type="STRING" id="478744.SAMN05444359_11687"/>
<comment type="similarity">
    <text evidence="1 4">Belongs to the heat shock protein 70 family.</text>
</comment>
<proteinExistence type="inferred from homology"/>
<dbReference type="OrthoDB" id="9766019at2"/>
<dbReference type="SUPFAM" id="SSF100934">
    <property type="entry name" value="Heat shock protein 70kD (HSP70), C-terminal subdomain"/>
    <property type="match status" value="1"/>
</dbReference>
<keyword evidence="3 4" id="KW-0067">ATP-binding</keyword>
<dbReference type="InterPro" id="IPR043129">
    <property type="entry name" value="ATPase_NBD"/>
</dbReference>
<evidence type="ECO:0000256" key="3">
    <source>
        <dbReference type="ARBA" id="ARBA00022840"/>
    </source>
</evidence>
<accession>A0A1H9J4X1</accession>
<dbReference type="FunFam" id="3.30.420.40:FF:000020">
    <property type="entry name" value="Chaperone protein HscA homolog"/>
    <property type="match status" value="1"/>
</dbReference>
<dbReference type="Gene3D" id="1.20.1270.10">
    <property type="match status" value="1"/>
</dbReference>
<dbReference type="NCBIfam" id="NF003520">
    <property type="entry name" value="PRK05183.1"/>
    <property type="match status" value="1"/>
</dbReference>
<dbReference type="EMBL" id="FOFB01000016">
    <property type="protein sequence ID" value="SEQ81779.1"/>
    <property type="molecule type" value="Genomic_DNA"/>
</dbReference>
<dbReference type="InterPro" id="IPR029047">
    <property type="entry name" value="HSP70_peptide-bd_sf"/>
</dbReference>
<organism evidence="5 6">
    <name type="scientific">Neolewinella agarilytica</name>
    <dbReference type="NCBI Taxonomy" id="478744"/>
    <lineage>
        <taxon>Bacteria</taxon>
        <taxon>Pseudomonadati</taxon>
        <taxon>Bacteroidota</taxon>
        <taxon>Saprospiria</taxon>
        <taxon>Saprospirales</taxon>
        <taxon>Lewinellaceae</taxon>
        <taxon>Neolewinella</taxon>
    </lineage>
</organism>
<dbReference type="SUPFAM" id="SSF100920">
    <property type="entry name" value="Heat shock protein 70kD (HSP70), peptide-binding domain"/>
    <property type="match status" value="1"/>
</dbReference>
<gene>
    <name evidence="5" type="ORF">SAMN05444359_11687</name>
</gene>
<dbReference type="RefSeq" id="WP_090169908.1">
    <property type="nucleotide sequence ID" value="NZ_FOFB01000016.1"/>
</dbReference>
<dbReference type="PRINTS" id="PR00301">
    <property type="entry name" value="HEATSHOCK70"/>
</dbReference>
<evidence type="ECO:0000256" key="2">
    <source>
        <dbReference type="ARBA" id="ARBA00022741"/>
    </source>
</evidence>
<evidence type="ECO:0000313" key="6">
    <source>
        <dbReference type="Proteomes" id="UP000199021"/>
    </source>
</evidence>
<dbReference type="PROSITE" id="PS00297">
    <property type="entry name" value="HSP70_1"/>
    <property type="match status" value="1"/>
</dbReference>
<evidence type="ECO:0000256" key="4">
    <source>
        <dbReference type="RuleBase" id="RU003322"/>
    </source>
</evidence>
<name>A0A1H9J4X1_9BACT</name>
<dbReference type="GO" id="GO:0005524">
    <property type="term" value="F:ATP binding"/>
    <property type="evidence" value="ECO:0007669"/>
    <property type="project" value="UniProtKB-KW"/>
</dbReference>
<evidence type="ECO:0000256" key="1">
    <source>
        <dbReference type="ARBA" id="ARBA00007381"/>
    </source>
</evidence>
<keyword evidence="2 4" id="KW-0547">Nucleotide-binding</keyword>
<dbReference type="InParanoid" id="A0A1H9J4X1"/>
<dbReference type="PROSITE" id="PS00329">
    <property type="entry name" value="HSP70_2"/>
    <property type="match status" value="1"/>
</dbReference>
<reference evidence="6" key="1">
    <citation type="submission" date="2016-10" db="EMBL/GenBank/DDBJ databases">
        <authorList>
            <person name="Varghese N."/>
            <person name="Submissions S."/>
        </authorList>
    </citation>
    <scope>NUCLEOTIDE SEQUENCE [LARGE SCALE GENOMIC DNA]</scope>
    <source>
        <strain evidence="6">DSM 24740</strain>
    </source>
</reference>
<dbReference type="Pfam" id="PF00012">
    <property type="entry name" value="HSP70"/>
    <property type="match status" value="1"/>
</dbReference>
<dbReference type="InterPro" id="IPR013126">
    <property type="entry name" value="Hsp_70_fam"/>
</dbReference>
<evidence type="ECO:0000313" key="5">
    <source>
        <dbReference type="EMBL" id="SEQ81779.1"/>
    </source>
</evidence>
<dbReference type="InterPro" id="IPR018181">
    <property type="entry name" value="Heat_shock_70_CS"/>
</dbReference>
<dbReference type="PANTHER" id="PTHR19375">
    <property type="entry name" value="HEAT SHOCK PROTEIN 70KDA"/>
    <property type="match status" value="1"/>
</dbReference>
<dbReference type="Gene3D" id="3.30.420.40">
    <property type="match status" value="2"/>
</dbReference>
<sequence length="626" mass="67696">MAKFSIDLQAGKVKEDDAVSSVGQTIVGIDLGTTNSLVARVLDGKAEAVAGPDGKSVLVPSIVHFADDGEVVVGEAAKSFLLTHPERTIYSVKRLLGKSFGDLKNFENRFGYRVIDEDEDRLVKIAVPGPNGQDKYYSPIELSAKILQALKARIEAEIGGEVSRAVITVPAYFNDSQRQATRDAGKLAGLDVLRIVNEPTASSLAYGIGLKDEDEGRTIAVYDLGGGTFDVSVLRIEQGIFEVLSTNGDTFLGGDDLDQAIADHWINEKSLKVDSPQRRGEIRLLAERAKKQLSFEDSFTSEFHGITLYLDRSQANVLFTPLIKRTLASCDRALKDAGLTSDDIDHVIMVGGSTRVPLVKSEVSNFFGKKVNDSLDPDQVVALGAAIQADVLAGNQKDVLLLDITPLSLGIETVGGLMDPIIARNSKVPTRVGRKYTTSVDGQKNLKVAVFQGERDMVKDNRKLGEFVLGDIPPMPAGIPQIEIQFGLDADGILRVKAMEHRSGKSQSVTIKSQYGISEEEMAEMLIESIANAEGDVAARALVEARNEANNVLLSTKKFLEQNAGWLTEEQSASIREYAEKLSAAVAGTDKDSINQRLEELNQFTTPLAHEALDRNVAAAIKGSDL</sequence>
<dbReference type="Gene3D" id="2.60.34.10">
    <property type="entry name" value="Substrate Binding Domain Of DNAk, Chain A, domain 1"/>
    <property type="match status" value="1"/>
</dbReference>
<protein>
    <submittedName>
        <fullName evidence="5">Molecular chaperone HscA</fullName>
    </submittedName>
</protein>
<dbReference type="InterPro" id="IPR029048">
    <property type="entry name" value="HSP70_C_sf"/>
</dbReference>
<dbReference type="AlphaFoldDB" id="A0A1H9J4X1"/>
<dbReference type="Gene3D" id="3.90.640.10">
    <property type="entry name" value="Actin, Chain A, domain 4"/>
    <property type="match status" value="1"/>
</dbReference>
<keyword evidence="6" id="KW-1185">Reference proteome</keyword>
<dbReference type="SUPFAM" id="SSF53067">
    <property type="entry name" value="Actin-like ATPase domain"/>
    <property type="match status" value="2"/>
</dbReference>
<dbReference type="Proteomes" id="UP000199021">
    <property type="component" value="Unassembled WGS sequence"/>
</dbReference>